<organism evidence="1 2">
    <name type="scientific">Racocetra persica</name>
    <dbReference type="NCBI Taxonomy" id="160502"/>
    <lineage>
        <taxon>Eukaryota</taxon>
        <taxon>Fungi</taxon>
        <taxon>Fungi incertae sedis</taxon>
        <taxon>Mucoromycota</taxon>
        <taxon>Glomeromycotina</taxon>
        <taxon>Glomeromycetes</taxon>
        <taxon>Diversisporales</taxon>
        <taxon>Gigasporaceae</taxon>
        <taxon>Racocetra</taxon>
    </lineage>
</organism>
<dbReference type="Proteomes" id="UP000789920">
    <property type="component" value="Unassembled WGS sequence"/>
</dbReference>
<proteinExistence type="predicted"/>
<evidence type="ECO:0000313" key="1">
    <source>
        <dbReference type="EMBL" id="CAG8834916.1"/>
    </source>
</evidence>
<evidence type="ECO:0000313" key="2">
    <source>
        <dbReference type="Proteomes" id="UP000789920"/>
    </source>
</evidence>
<keyword evidence="2" id="KW-1185">Reference proteome</keyword>
<comment type="caution">
    <text evidence="1">The sequence shown here is derived from an EMBL/GenBank/DDBJ whole genome shotgun (WGS) entry which is preliminary data.</text>
</comment>
<sequence>LARACYLSKVECATPKRGTYFRSSPVLHHVTISRAINNDNYDTDAQYKTAEEKVA</sequence>
<reference evidence="1" key="1">
    <citation type="submission" date="2021-06" db="EMBL/GenBank/DDBJ databases">
        <authorList>
            <person name="Kallberg Y."/>
            <person name="Tangrot J."/>
            <person name="Rosling A."/>
        </authorList>
    </citation>
    <scope>NUCLEOTIDE SEQUENCE</scope>
    <source>
        <strain evidence="1">MA461A</strain>
    </source>
</reference>
<feature type="non-terminal residue" evidence="1">
    <location>
        <position position="1"/>
    </location>
</feature>
<accession>A0ACA9SD91</accession>
<feature type="non-terminal residue" evidence="1">
    <location>
        <position position="55"/>
    </location>
</feature>
<dbReference type="EMBL" id="CAJVQC010110497">
    <property type="protein sequence ID" value="CAG8834916.1"/>
    <property type="molecule type" value="Genomic_DNA"/>
</dbReference>
<gene>
    <name evidence="1" type="ORF">RPERSI_LOCUS29355</name>
</gene>
<name>A0ACA9SD91_9GLOM</name>
<protein>
    <submittedName>
        <fullName evidence="1">6729_t:CDS:1</fullName>
    </submittedName>
</protein>